<dbReference type="EMBL" id="JAAIVB010000014">
    <property type="protein sequence ID" value="NEX60666.1"/>
    <property type="molecule type" value="Genomic_DNA"/>
</dbReference>
<dbReference type="PANTHER" id="PTHR32282">
    <property type="entry name" value="BINDING PROTEIN TRANSPEPTIDASE, PUTATIVE-RELATED"/>
    <property type="match status" value="1"/>
</dbReference>
<comment type="catalytic activity">
    <reaction evidence="11">
        <text>[GlcNAc-(1-&gt;4)-Mur2Ac(oyl-L-Ala-gamma-D-Glu-L-Lys-D-Ala-D-Ala)](n)-di-trans,octa-cis-undecaprenyl diphosphate + beta-D-GlcNAc-(1-&gt;4)-Mur2Ac(oyl-L-Ala-gamma-D-Glu-L-Lys-D-Ala-D-Ala)-di-trans,octa-cis-undecaprenyl diphosphate = [GlcNAc-(1-&gt;4)-Mur2Ac(oyl-L-Ala-gamma-D-Glu-L-Lys-D-Ala-D-Ala)](n+1)-di-trans,octa-cis-undecaprenyl diphosphate + di-trans,octa-cis-undecaprenyl diphosphate + H(+)</text>
        <dbReference type="Rhea" id="RHEA:23708"/>
        <dbReference type="Rhea" id="RHEA-COMP:9602"/>
        <dbReference type="Rhea" id="RHEA-COMP:9603"/>
        <dbReference type="ChEBI" id="CHEBI:15378"/>
        <dbReference type="ChEBI" id="CHEBI:58405"/>
        <dbReference type="ChEBI" id="CHEBI:60033"/>
        <dbReference type="ChEBI" id="CHEBI:78435"/>
        <dbReference type="EC" id="2.4.99.28"/>
    </reaction>
</comment>
<dbReference type="Proteomes" id="UP000482155">
    <property type="component" value="Unassembled WGS sequence"/>
</dbReference>
<evidence type="ECO:0000256" key="10">
    <source>
        <dbReference type="ARBA" id="ARBA00044770"/>
    </source>
</evidence>
<evidence type="ECO:0000256" key="8">
    <source>
        <dbReference type="ARBA" id="ARBA00022801"/>
    </source>
</evidence>
<evidence type="ECO:0000256" key="2">
    <source>
        <dbReference type="ARBA" id="ARBA00007090"/>
    </source>
</evidence>
<keyword evidence="6" id="KW-0328">Glycosyltransferase</keyword>
<dbReference type="InterPro" id="IPR009647">
    <property type="entry name" value="PBP_C"/>
</dbReference>
<reference evidence="15 16" key="1">
    <citation type="submission" date="2020-02" db="EMBL/GenBank/DDBJ databases">
        <authorList>
            <person name="Kim M.K."/>
        </authorList>
    </citation>
    <scope>NUCLEOTIDE SEQUENCE [LARGE SCALE GENOMIC DNA]</scope>
    <source>
        <strain evidence="15 16">17J57-3</strain>
    </source>
</reference>
<dbReference type="GO" id="GO:0006508">
    <property type="term" value="P:proteolysis"/>
    <property type="evidence" value="ECO:0007669"/>
    <property type="project" value="UniProtKB-KW"/>
</dbReference>
<dbReference type="Pfam" id="PF00912">
    <property type="entry name" value="Transgly"/>
    <property type="match status" value="1"/>
</dbReference>
<evidence type="ECO:0000259" key="14">
    <source>
        <dbReference type="Pfam" id="PF06832"/>
    </source>
</evidence>
<feature type="domain" description="Penicillin-binding C-terminal" evidence="14">
    <location>
        <begin position="694"/>
        <end position="777"/>
    </location>
</feature>
<keyword evidence="8" id="KW-0378">Hydrolase</keyword>
<comment type="caution">
    <text evidence="15">The sequence shown here is derived from an EMBL/GenBank/DDBJ whole genome shotgun (WGS) entry which is preliminary data.</text>
</comment>
<dbReference type="Pfam" id="PF00905">
    <property type="entry name" value="Transpeptidase"/>
    <property type="match status" value="1"/>
</dbReference>
<proteinExistence type="inferred from homology"/>
<dbReference type="Pfam" id="PF06832">
    <property type="entry name" value="BiPBP_C"/>
    <property type="match status" value="1"/>
</dbReference>
<evidence type="ECO:0000256" key="7">
    <source>
        <dbReference type="ARBA" id="ARBA00022679"/>
    </source>
</evidence>
<dbReference type="Gene3D" id="3.40.710.10">
    <property type="entry name" value="DD-peptidase/beta-lactamase superfamily"/>
    <property type="match status" value="1"/>
</dbReference>
<dbReference type="GO" id="GO:0030288">
    <property type="term" value="C:outer membrane-bounded periplasmic space"/>
    <property type="evidence" value="ECO:0007669"/>
    <property type="project" value="TreeGrafter"/>
</dbReference>
<dbReference type="InterPro" id="IPR001460">
    <property type="entry name" value="PCN-bd_Tpept"/>
</dbReference>
<feature type="domain" description="Glycosyl transferase family 51" evidence="13">
    <location>
        <begin position="56"/>
        <end position="231"/>
    </location>
</feature>
<gene>
    <name evidence="15" type="primary">pbpC</name>
    <name evidence="15" type="ORF">G3574_06220</name>
</gene>
<name>A0A6B3SPM2_9BURK</name>
<comment type="pathway">
    <text evidence="1">Cell wall biogenesis; peptidoglycan biosynthesis.</text>
</comment>
<keyword evidence="7" id="KW-0808">Transferase</keyword>
<comment type="similarity">
    <text evidence="2">In the C-terminal section; belongs to the transpeptidase family.</text>
</comment>
<protein>
    <recommendedName>
        <fullName evidence="10">peptidoglycan glycosyltransferase</fullName>
        <ecNumber evidence="10">2.4.99.28</ecNumber>
    </recommendedName>
</protein>
<comment type="similarity">
    <text evidence="3">In the N-terminal section; belongs to the glycosyltransferase 51 family.</text>
</comment>
<dbReference type="InterPro" id="IPR012338">
    <property type="entry name" value="Beta-lactam/transpept-like"/>
</dbReference>
<dbReference type="GO" id="GO:0009252">
    <property type="term" value="P:peptidoglycan biosynthetic process"/>
    <property type="evidence" value="ECO:0007669"/>
    <property type="project" value="UniProtKB-UniPathway"/>
</dbReference>
<keyword evidence="16" id="KW-1185">Reference proteome</keyword>
<dbReference type="AlphaFoldDB" id="A0A6B3SPM2"/>
<dbReference type="GO" id="GO:0008955">
    <property type="term" value="F:peptidoglycan glycosyltransferase activity"/>
    <property type="evidence" value="ECO:0007669"/>
    <property type="project" value="UniProtKB-EC"/>
</dbReference>
<keyword evidence="4" id="KW-0121">Carboxypeptidase</keyword>
<dbReference type="Gene3D" id="1.10.3810.10">
    <property type="entry name" value="Biosynthetic peptidoglycan transglycosylase-like"/>
    <property type="match status" value="1"/>
</dbReference>
<keyword evidence="9" id="KW-0511">Multifunctional enzyme</keyword>
<evidence type="ECO:0000259" key="12">
    <source>
        <dbReference type="Pfam" id="PF00905"/>
    </source>
</evidence>
<dbReference type="PANTHER" id="PTHR32282:SF15">
    <property type="entry name" value="PENICILLIN-BINDING PROTEIN 1C"/>
    <property type="match status" value="1"/>
</dbReference>
<dbReference type="InterPro" id="IPR011815">
    <property type="entry name" value="PBP_1c"/>
</dbReference>
<evidence type="ECO:0000256" key="1">
    <source>
        <dbReference type="ARBA" id="ARBA00004752"/>
    </source>
</evidence>
<sequence length="785" mass="85158">MRLRTLASSVRPRHAAWWALPLAVLLGLLLLDRLFPLPAPGRDSPYALVVEARDGTPLRAFPDKDHIWRHPVRLEEVSPLYLEALTRYEDRAFWWHPGVNPLALLRAAGQWATQGHIVSGGSTITMQVARILDPQARSLRGKLVQILRAVQIECHYSKREILALYLNYAPMGGVLEGVEAASRAYLGKPALRLSHAEAALLTVLPQQPSRLRPDRFAAKAQGARDKVLRRMAGRWSDADIREALGEPVVAQTLREPMLAPLLAQRLKETADAAGDRTRIRSTIDAASQATVENLLGDRVRGLPPRVSLAAMVMDNASHEVLAYAGSADFGDKDRFSHVDMVRASRSPGSALKPFLYGFALDEGMIHSESLLSDTPQSFGGYQPGNFQQSFHGPVSVSEALVKSLNVPAVEVLDQLGPLRFVAMLRRGGLKLDFPRGAEPNLSVILGGAGVRLENMVGAYAALARKGLAVVPRFTPDAPVREQRMMSEGAAFIIRDILETGGPLGRAVEGQGAYRGIAWKTGTSFGFRDAWAFGVSQRYTVGVWVGRPDGTPNPGFFGANVAAPLLVDIFTALPGGRNANPEPAPPGVTLEKICWPTGMRAQGTDPRHCPVQRTAWTLQGVTPPTFADKVRGGAQLLTYFTDRASGMRVMPACAHGDVDRHELARWPASLEPWLDADLRRRALPPGWAKECEQAYRPEGIRIVGLSDGEVIRQARGADLPRARVDVRGAQGGDLHWAVNGSLVAAQGKGNGRVLEFPHAGRYDVTVFDGGGNVDRVSVSVVAATVR</sequence>
<feature type="domain" description="Penicillin-binding protein transpeptidase" evidence="12">
    <location>
        <begin position="309"/>
        <end position="527"/>
    </location>
</feature>
<evidence type="ECO:0000256" key="9">
    <source>
        <dbReference type="ARBA" id="ARBA00023268"/>
    </source>
</evidence>
<dbReference type="SUPFAM" id="SSF56601">
    <property type="entry name" value="beta-lactamase/transpeptidase-like"/>
    <property type="match status" value="1"/>
</dbReference>
<organism evidence="15 16">
    <name type="scientific">Noviherbaspirillum galbum</name>
    <dbReference type="NCBI Taxonomy" id="2709383"/>
    <lineage>
        <taxon>Bacteria</taxon>
        <taxon>Pseudomonadati</taxon>
        <taxon>Pseudomonadota</taxon>
        <taxon>Betaproteobacteria</taxon>
        <taxon>Burkholderiales</taxon>
        <taxon>Oxalobacteraceae</taxon>
        <taxon>Noviherbaspirillum</taxon>
    </lineage>
</organism>
<keyword evidence="5" id="KW-0645">Protease</keyword>
<accession>A0A6B3SPM2</accession>
<dbReference type="NCBIfam" id="TIGR02073">
    <property type="entry name" value="PBP_1c"/>
    <property type="match status" value="1"/>
</dbReference>
<evidence type="ECO:0000256" key="4">
    <source>
        <dbReference type="ARBA" id="ARBA00022645"/>
    </source>
</evidence>
<evidence type="ECO:0000256" key="11">
    <source>
        <dbReference type="ARBA" id="ARBA00049902"/>
    </source>
</evidence>
<evidence type="ECO:0000313" key="15">
    <source>
        <dbReference type="EMBL" id="NEX60666.1"/>
    </source>
</evidence>
<dbReference type="InterPro" id="IPR001264">
    <property type="entry name" value="Glyco_trans_51"/>
</dbReference>
<dbReference type="InterPro" id="IPR036950">
    <property type="entry name" value="PBP_transglycosylase"/>
</dbReference>
<dbReference type="UniPathway" id="UPA00219"/>
<evidence type="ECO:0000256" key="3">
    <source>
        <dbReference type="ARBA" id="ARBA00007739"/>
    </source>
</evidence>
<dbReference type="GO" id="GO:0004180">
    <property type="term" value="F:carboxypeptidase activity"/>
    <property type="evidence" value="ECO:0007669"/>
    <property type="project" value="UniProtKB-KW"/>
</dbReference>
<evidence type="ECO:0000259" key="13">
    <source>
        <dbReference type="Pfam" id="PF00912"/>
    </source>
</evidence>
<evidence type="ECO:0000256" key="6">
    <source>
        <dbReference type="ARBA" id="ARBA00022676"/>
    </source>
</evidence>
<dbReference type="SUPFAM" id="SSF53955">
    <property type="entry name" value="Lysozyme-like"/>
    <property type="match status" value="1"/>
</dbReference>
<dbReference type="InterPro" id="IPR023346">
    <property type="entry name" value="Lysozyme-like_dom_sf"/>
</dbReference>
<evidence type="ECO:0000256" key="5">
    <source>
        <dbReference type="ARBA" id="ARBA00022670"/>
    </source>
</evidence>
<dbReference type="EC" id="2.4.99.28" evidence="10"/>
<dbReference type="InterPro" id="IPR050396">
    <property type="entry name" value="Glycosyltr_51/Transpeptidase"/>
</dbReference>
<dbReference type="GO" id="GO:0008658">
    <property type="term" value="F:penicillin binding"/>
    <property type="evidence" value="ECO:0007669"/>
    <property type="project" value="InterPro"/>
</dbReference>
<evidence type="ECO:0000313" key="16">
    <source>
        <dbReference type="Proteomes" id="UP000482155"/>
    </source>
</evidence>